<gene>
    <name evidence="1" type="ORF">KGM_214156</name>
</gene>
<evidence type="ECO:0000313" key="1">
    <source>
        <dbReference type="EMBL" id="OWR42687.1"/>
    </source>
</evidence>
<reference evidence="1 2" key="1">
    <citation type="journal article" date="2011" name="Cell">
        <title>The monarch butterfly genome yields insights into long-distance migration.</title>
        <authorList>
            <person name="Zhan S."/>
            <person name="Merlin C."/>
            <person name="Boore J.L."/>
            <person name="Reppert S.M."/>
        </authorList>
    </citation>
    <scope>NUCLEOTIDE SEQUENCE [LARGE SCALE GENOMIC DNA]</scope>
    <source>
        <strain evidence="1">F-2</strain>
    </source>
</reference>
<dbReference type="GO" id="GO:0004519">
    <property type="term" value="F:endonuclease activity"/>
    <property type="evidence" value="ECO:0007669"/>
    <property type="project" value="UniProtKB-KW"/>
</dbReference>
<keyword evidence="1" id="KW-0540">Nuclease</keyword>
<dbReference type="Proteomes" id="UP000007151">
    <property type="component" value="Unassembled WGS sequence"/>
</dbReference>
<keyword evidence="2" id="KW-1185">Reference proteome</keyword>
<keyword evidence="1" id="KW-0255">Endonuclease</keyword>
<dbReference type="InParanoid" id="A0A212EMI6"/>
<organism evidence="1 2">
    <name type="scientific">Danaus plexippus plexippus</name>
    <dbReference type="NCBI Taxonomy" id="278856"/>
    <lineage>
        <taxon>Eukaryota</taxon>
        <taxon>Metazoa</taxon>
        <taxon>Ecdysozoa</taxon>
        <taxon>Arthropoda</taxon>
        <taxon>Hexapoda</taxon>
        <taxon>Insecta</taxon>
        <taxon>Pterygota</taxon>
        <taxon>Neoptera</taxon>
        <taxon>Endopterygota</taxon>
        <taxon>Lepidoptera</taxon>
        <taxon>Glossata</taxon>
        <taxon>Ditrysia</taxon>
        <taxon>Papilionoidea</taxon>
        <taxon>Nymphalidae</taxon>
        <taxon>Danainae</taxon>
        <taxon>Danaini</taxon>
        <taxon>Danaina</taxon>
        <taxon>Danaus</taxon>
        <taxon>Danaus</taxon>
    </lineage>
</organism>
<dbReference type="KEGG" id="dpl:KGM_214156"/>
<evidence type="ECO:0000313" key="2">
    <source>
        <dbReference type="Proteomes" id="UP000007151"/>
    </source>
</evidence>
<protein>
    <submittedName>
        <fullName evidence="1">Endonuclease-reverse transcriptase</fullName>
    </submittedName>
</protein>
<name>A0A212EMI6_DANPL</name>
<dbReference type="EMBL" id="AGBW02013831">
    <property type="protein sequence ID" value="OWR42687.1"/>
    <property type="molecule type" value="Genomic_DNA"/>
</dbReference>
<dbReference type="AlphaFoldDB" id="A0A212EMI6"/>
<dbReference type="GO" id="GO:0003964">
    <property type="term" value="F:RNA-directed DNA polymerase activity"/>
    <property type="evidence" value="ECO:0007669"/>
    <property type="project" value="UniProtKB-KW"/>
</dbReference>
<sequence length="135" mass="15105">MENSVFIMRSKMAEKECFGWYATFLQEGRGHDDLCFGAIGGGDSDKKAQNTCNRNAKRKILVQLQESEKRRSLGAFPSQEHGHYPLNSEPIPKILKDETAKAINSQKREKTPGSDQITNELLKTTLPVIAPILTD</sequence>
<comment type="caution">
    <text evidence="1">The sequence shown here is derived from an EMBL/GenBank/DDBJ whole genome shotgun (WGS) entry which is preliminary data.</text>
</comment>
<proteinExistence type="predicted"/>
<accession>A0A212EMI6</accession>
<keyword evidence="1" id="KW-0378">Hydrolase</keyword>